<dbReference type="RefSeq" id="WP_160720125.1">
    <property type="nucleotide sequence ID" value="NZ_SUMG01000005.1"/>
</dbReference>
<keyword evidence="2" id="KW-1185">Reference proteome</keyword>
<gene>
    <name evidence="1" type="ORF">ISALK_05915</name>
</gene>
<dbReference type="AlphaFoldDB" id="A0AA44BDL2"/>
<dbReference type="PANTHER" id="PTHR34351:SF2">
    <property type="entry name" value="DUF58 DOMAIN-CONTAINING PROTEIN"/>
    <property type="match status" value="1"/>
</dbReference>
<dbReference type="PANTHER" id="PTHR34351">
    <property type="entry name" value="SLR1927 PROTEIN-RELATED"/>
    <property type="match status" value="1"/>
</dbReference>
<name>A0AA44BDL2_9CLOT</name>
<comment type="caution">
    <text evidence="1">The sequence shown here is derived from an EMBL/GenBank/DDBJ whole genome shotgun (WGS) entry which is preliminary data.</text>
</comment>
<reference evidence="1 2" key="1">
    <citation type="submission" date="2019-04" db="EMBL/GenBank/DDBJ databases">
        <title>Isachenkonia alkalipeptolytica gen. nov. sp. nov. a new anaerobic, alkiliphilic organothrophic bacterium capable to reduce synthesized ferrihydrite isolated from a soda lake.</title>
        <authorList>
            <person name="Toshchakov S.V."/>
            <person name="Zavarzina D.G."/>
            <person name="Zhilina T.N."/>
            <person name="Kostrikina N.A."/>
            <person name="Kublanov I.V."/>
        </authorList>
    </citation>
    <scope>NUCLEOTIDE SEQUENCE [LARGE SCALE GENOMIC DNA]</scope>
    <source>
        <strain evidence="1 2">Z-1701</strain>
    </source>
</reference>
<accession>A0AA44BDL2</accession>
<dbReference type="Proteomes" id="UP000449710">
    <property type="component" value="Unassembled WGS sequence"/>
</dbReference>
<protein>
    <submittedName>
        <fullName evidence="1">DUF58 domain-containing protein</fullName>
    </submittedName>
</protein>
<evidence type="ECO:0000313" key="1">
    <source>
        <dbReference type="EMBL" id="NBG88033.1"/>
    </source>
</evidence>
<proteinExistence type="predicted"/>
<sequence length="373" mass="43065">MIQLLIILIIIGLLFNQYTKEYSLEKMDYRREIRDSILEIDEPFYIHSIVENRKWLPLSFLQVKEKYPKHFDFVHKNNVQDIGLAKVHTMTLSLLPYQRITRSYQLVAHKRGRHFLQEAILISGDFIGLQTVNRIFDQQSQEVVVLPKAVELNQELEPYGNYYGDISVNRWIIEDPIINRGLREYTGNEPEKHIHWASSLKTGELLVKNFDYTTDHSAVLVLNTAMSKYSWGKKDPDKIEKCFSLSRSILEDFEGTGIPYGLASNVGTIHQYFGKTLTDIGYGPGHLRGLLESLGRAEYYSRSSFGDLLRKLRESQDQSRTYVLVTPGIIEEDLSGLEELRKVAGKVVLITLNEDHLSEISTKIETYRVSMED</sequence>
<organism evidence="1 2">
    <name type="scientific">Isachenkonia alkalipeptolytica</name>
    <dbReference type="NCBI Taxonomy" id="2565777"/>
    <lineage>
        <taxon>Bacteria</taxon>
        <taxon>Bacillati</taxon>
        <taxon>Bacillota</taxon>
        <taxon>Clostridia</taxon>
        <taxon>Eubacteriales</taxon>
        <taxon>Clostridiaceae</taxon>
        <taxon>Isachenkonia</taxon>
    </lineage>
</organism>
<evidence type="ECO:0000313" key="2">
    <source>
        <dbReference type="Proteomes" id="UP000449710"/>
    </source>
</evidence>
<dbReference type="EMBL" id="SUMG01000005">
    <property type="protein sequence ID" value="NBG88033.1"/>
    <property type="molecule type" value="Genomic_DNA"/>
</dbReference>